<keyword evidence="8" id="KW-1185">Reference proteome</keyword>
<evidence type="ECO:0000313" key="8">
    <source>
        <dbReference type="Proteomes" id="UP001334248"/>
    </source>
</evidence>
<name>A0ABR0RUR5_9EURO</name>
<dbReference type="EMBL" id="JAVHJV010000003">
    <property type="protein sequence ID" value="KAK5944152.1"/>
    <property type="molecule type" value="Genomic_DNA"/>
</dbReference>
<dbReference type="PANTHER" id="PTHR12858:SF1">
    <property type="entry name" value="PRE-RRNA-PROCESSING PROTEIN TSR1 HOMOLOG"/>
    <property type="match status" value="1"/>
</dbReference>
<dbReference type="Pfam" id="PF08142">
    <property type="entry name" value="AARP2CN"/>
    <property type="match status" value="1"/>
</dbReference>
<evidence type="ECO:0000256" key="2">
    <source>
        <dbReference type="ARBA" id="ARBA00022517"/>
    </source>
</evidence>
<gene>
    <name evidence="7" type="primary">TSR1</name>
    <name evidence="7" type="ORF">PMZ80_003433</name>
</gene>
<dbReference type="Pfam" id="PF22298">
    <property type="entry name" value="Tsr1_G-like"/>
    <property type="match status" value="1"/>
</dbReference>
<evidence type="ECO:0000259" key="6">
    <source>
        <dbReference type="PROSITE" id="PS51714"/>
    </source>
</evidence>
<dbReference type="SMART" id="SM00785">
    <property type="entry name" value="AARP2CN"/>
    <property type="match status" value="1"/>
</dbReference>
<dbReference type="InterPro" id="IPR039761">
    <property type="entry name" value="Bms1/Tsr1"/>
</dbReference>
<reference evidence="7 8" key="1">
    <citation type="journal article" date="2023" name="Res Sq">
        <title>Genomic and morphological characterization of Knufia obscura isolated from the Mars 2020 spacecraft assembly facility.</title>
        <authorList>
            <person name="Chander A.M."/>
            <person name="Teixeira M.M."/>
            <person name="Singh N.K."/>
            <person name="Williams M.P."/>
            <person name="Parker C.W."/>
            <person name="Leo P."/>
            <person name="Stajich J.E."/>
            <person name="Torok T."/>
            <person name="Tighe S."/>
            <person name="Mason C.E."/>
            <person name="Venkateswaran K."/>
        </authorList>
    </citation>
    <scope>NUCLEOTIDE SEQUENCE [LARGE SCALE GENOMIC DNA]</scope>
    <source>
        <strain evidence="7 8">CCFEE 5817</strain>
    </source>
</reference>
<protein>
    <submittedName>
        <fullName evidence="7">Ribosome biogenesis protein tsr1</fullName>
    </submittedName>
</protein>
<accession>A0ABR0RUR5</accession>
<comment type="subcellular location">
    <subcellularLocation>
        <location evidence="1">Nucleus</location>
        <location evidence="1">Nucleolus</location>
    </subcellularLocation>
</comment>
<feature type="compositionally biased region" description="Acidic residues" evidence="5">
    <location>
        <begin position="423"/>
        <end position="433"/>
    </location>
</feature>
<feature type="compositionally biased region" description="Basic and acidic residues" evidence="5">
    <location>
        <begin position="333"/>
        <end position="347"/>
    </location>
</feature>
<dbReference type="PROSITE" id="PS51714">
    <property type="entry name" value="G_BMS1"/>
    <property type="match status" value="1"/>
</dbReference>
<dbReference type="SMART" id="SM01362">
    <property type="entry name" value="DUF663"/>
    <property type="match status" value="1"/>
</dbReference>
<feature type="region of interest" description="Disordered" evidence="5">
    <location>
        <begin position="331"/>
        <end position="355"/>
    </location>
</feature>
<sequence>MLPFRFKAGGSSSNGNMSVSAQPAHHHRSTTKQDHKSFKSRHATKSAIKDANKGKVEREDRGKRRTPHQQVMSKLVRKNQAKQSRIQHKIRKEQDVDIFKGADGAPKHVAVVPLSKEVDVRRAVNEINAGVDIEPNLLEQGTVRVRVDRYGRNVLYMPATTNMLNAMDVCKLADVVIFVLSAAEDIEEEAHTLLKVIEGQGVTNALFVVQDAKTHIPDNKLSKRLAELKIQAGHYFPDPDKMAVLDNKNDCALLVRKICTSSTKGIRWRDARSWMLVEDTKWLPSTQLETSNVVLHGIIRGKSLNPDRLVHVPGWGEYQIERITQIPSKPLKRKADEMTMDEDRKESLPSAEQDDLAELAPEQAEMTDAASTIARPDQKGVLLDDHHYFSDDNSHIPEKPAKLPAGTSDYQAAWYLEDVSDSEDDLMDEDMPTEEQPNGETHSLNPEDGAFPSRDDAMTDIPATEYPESEMHVDADEAEEAKQLAEFRASRKKKEAEEDLEFPDEIELHPDVLARERLAKYRGLKSLRTSEWNTEEDKPYEPSEYSRLLQIPDYKKSYTSAVKESLAGGIPPGTRVEIELRGVPNSLQNGPVPSSMFSLLRHEHKQTVVNLNLTLDSSLTEPIKAKEELVVQIGHRRLAINPIFSAGGVTPNNVHKFDRYLHPGRTAVATFIGPLTWGSVPCLVFKKDTETQELNLIGSATTLPPSSSRIITKRIILTGHPYKIHKKLVTVRYMFFNREDVEWFKALPLWTKRGRQGFMREPLGTHGYFKATFDGAGKVNGMDAIGVSLYKRVWPRMSRRVN</sequence>
<dbReference type="InterPro" id="IPR030387">
    <property type="entry name" value="G_Bms1/Tsr1_dom"/>
</dbReference>
<dbReference type="InterPro" id="IPR012948">
    <property type="entry name" value="AARP2CN"/>
</dbReference>
<dbReference type="RefSeq" id="XP_064732242.1">
    <property type="nucleotide sequence ID" value="XM_064871862.1"/>
</dbReference>
<feature type="region of interest" description="Disordered" evidence="5">
    <location>
        <begin position="1"/>
        <end position="85"/>
    </location>
</feature>
<feature type="compositionally biased region" description="Polar residues" evidence="5">
    <location>
        <begin position="435"/>
        <end position="444"/>
    </location>
</feature>
<dbReference type="PANTHER" id="PTHR12858">
    <property type="entry name" value="RIBOSOME BIOGENESIS PROTEIN"/>
    <property type="match status" value="1"/>
</dbReference>
<feature type="compositionally biased region" description="Basic residues" evidence="5">
    <location>
        <begin position="75"/>
        <end position="85"/>
    </location>
</feature>
<evidence type="ECO:0000256" key="4">
    <source>
        <dbReference type="ARBA" id="ARBA00038288"/>
    </source>
</evidence>
<feature type="region of interest" description="Disordered" evidence="5">
    <location>
        <begin position="423"/>
        <end position="460"/>
    </location>
</feature>
<dbReference type="GeneID" id="89996882"/>
<evidence type="ECO:0000256" key="3">
    <source>
        <dbReference type="ARBA" id="ARBA00023242"/>
    </source>
</evidence>
<feature type="compositionally biased region" description="Basic and acidic residues" evidence="5">
    <location>
        <begin position="47"/>
        <end position="62"/>
    </location>
</feature>
<evidence type="ECO:0000256" key="5">
    <source>
        <dbReference type="SAM" id="MobiDB-lite"/>
    </source>
</evidence>
<organism evidence="7 8">
    <name type="scientific">Knufia obscura</name>
    <dbReference type="NCBI Taxonomy" id="1635080"/>
    <lineage>
        <taxon>Eukaryota</taxon>
        <taxon>Fungi</taxon>
        <taxon>Dikarya</taxon>
        <taxon>Ascomycota</taxon>
        <taxon>Pezizomycotina</taxon>
        <taxon>Eurotiomycetes</taxon>
        <taxon>Chaetothyriomycetidae</taxon>
        <taxon>Chaetothyriales</taxon>
        <taxon>Trichomeriaceae</taxon>
        <taxon>Knufia</taxon>
    </lineage>
</organism>
<comment type="similarity">
    <text evidence="4">Belongs to the TRAFAC class translation factor GTPase superfamily. Bms1-like GTPase family. TSR1 subfamily.</text>
</comment>
<evidence type="ECO:0000256" key="1">
    <source>
        <dbReference type="ARBA" id="ARBA00004604"/>
    </source>
</evidence>
<dbReference type="Proteomes" id="UP001334248">
    <property type="component" value="Unassembled WGS sequence"/>
</dbReference>
<keyword evidence="2" id="KW-0690">Ribosome biogenesis</keyword>
<dbReference type="Pfam" id="PF04950">
    <property type="entry name" value="RIBIOP_C"/>
    <property type="match status" value="1"/>
</dbReference>
<proteinExistence type="inferred from homology"/>
<keyword evidence="3" id="KW-0539">Nucleus</keyword>
<evidence type="ECO:0000313" key="7">
    <source>
        <dbReference type="EMBL" id="KAK5944152.1"/>
    </source>
</evidence>
<dbReference type="InterPro" id="IPR007034">
    <property type="entry name" value="BMS1_TSR1_C"/>
</dbReference>
<comment type="caution">
    <text evidence="7">The sequence shown here is derived from an EMBL/GenBank/DDBJ whole genome shotgun (WGS) entry which is preliminary data.</text>
</comment>
<feature type="domain" description="Bms1-type G" evidence="6">
    <location>
        <begin position="105"/>
        <end position="264"/>
    </location>
</feature>